<organism evidence="3 4">
    <name type="scientific">Coemansia spiralis</name>
    <dbReference type="NCBI Taxonomy" id="417178"/>
    <lineage>
        <taxon>Eukaryota</taxon>
        <taxon>Fungi</taxon>
        <taxon>Fungi incertae sedis</taxon>
        <taxon>Zoopagomycota</taxon>
        <taxon>Kickxellomycotina</taxon>
        <taxon>Kickxellomycetes</taxon>
        <taxon>Kickxellales</taxon>
        <taxon>Kickxellaceae</taxon>
        <taxon>Coemansia</taxon>
    </lineage>
</organism>
<protein>
    <recommendedName>
        <fullName evidence="5">Myb-like domain-containing protein</fullName>
    </recommendedName>
</protein>
<dbReference type="PROSITE" id="PS51293">
    <property type="entry name" value="SANT"/>
    <property type="match status" value="1"/>
</dbReference>
<dbReference type="InterPro" id="IPR017884">
    <property type="entry name" value="SANT_dom"/>
</dbReference>
<evidence type="ECO:0000259" key="1">
    <source>
        <dbReference type="PROSITE" id="PS50090"/>
    </source>
</evidence>
<dbReference type="Gene3D" id="1.10.10.60">
    <property type="entry name" value="Homeodomain-like"/>
    <property type="match status" value="1"/>
</dbReference>
<keyword evidence="4" id="KW-1185">Reference proteome</keyword>
<dbReference type="EMBL" id="JANBTX010000014">
    <property type="protein sequence ID" value="KAJ2690219.1"/>
    <property type="molecule type" value="Genomic_DNA"/>
</dbReference>
<dbReference type="InterPro" id="IPR009057">
    <property type="entry name" value="Homeodomain-like_sf"/>
</dbReference>
<dbReference type="Proteomes" id="UP001151516">
    <property type="component" value="Unassembled WGS sequence"/>
</dbReference>
<dbReference type="Pfam" id="PF00249">
    <property type="entry name" value="Myb_DNA-binding"/>
    <property type="match status" value="1"/>
</dbReference>
<dbReference type="AlphaFoldDB" id="A0A9W8L6R0"/>
<feature type="domain" description="SANT" evidence="2">
    <location>
        <begin position="102"/>
        <end position="155"/>
    </location>
</feature>
<dbReference type="PROSITE" id="PS50090">
    <property type="entry name" value="MYB_LIKE"/>
    <property type="match status" value="1"/>
</dbReference>
<dbReference type="SMART" id="SM00717">
    <property type="entry name" value="SANT"/>
    <property type="match status" value="1"/>
</dbReference>
<evidence type="ECO:0000313" key="3">
    <source>
        <dbReference type="EMBL" id="KAJ2690219.1"/>
    </source>
</evidence>
<sequence length="166" mass="19064">MNAIMNHYEVPQEYIAELSDEERQSIQQLVERHSGTMDLVELRKLVLLENSLCLEEDVHEEFVRCIVRSKITEVSPDSQELQRVKEEFRVNAALRTSDSARVTSRNWSERETAILNKYLARNKGRKNWVLCAKLIGTKTSVQCKAKYNNSKAAEGSVCKGSLDYIL</sequence>
<dbReference type="OrthoDB" id="2143914at2759"/>
<evidence type="ECO:0000313" key="4">
    <source>
        <dbReference type="Proteomes" id="UP001151516"/>
    </source>
</evidence>
<dbReference type="InterPro" id="IPR001005">
    <property type="entry name" value="SANT/Myb"/>
</dbReference>
<evidence type="ECO:0008006" key="5">
    <source>
        <dbReference type="Google" id="ProtNLM"/>
    </source>
</evidence>
<name>A0A9W8L6R0_9FUNG</name>
<dbReference type="CDD" id="cd00167">
    <property type="entry name" value="SANT"/>
    <property type="match status" value="1"/>
</dbReference>
<accession>A0A9W8L6R0</accession>
<reference evidence="3" key="1">
    <citation type="submission" date="2022-07" db="EMBL/GenBank/DDBJ databases">
        <title>Phylogenomic reconstructions and comparative analyses of Kickxellomycotina fungi.</title>
        <authorList>
            <person name="Reynolds N.K."/>
            <person name="Stajich J.E."/>
            <person name="Barry K."/>
            <person name="Grigoriev I.V."/>
            <person name="Crous P."/>
            <person name="Smith M.E."/>
        </authorList>
    </citation>
    <scope>NUCLEOTIDE SEQUENCE</scope>
    <source>
        <strain evidence="3">CBS 109367</strain>
    </source>
</reference>
<proteinExistence type="predicted"/>
<evidence type="ECO:0000259" key="2">
    <source>
        <dbReference type="PROSITE" id="PS51293"/>
    </source>
</evidence>
<dbReference type="SUPFAM" id="SSF46689">
    <property type="entry name" value="Homeodomain-like"/>
    <property type="match status" value="1"/>
</dbReference>
<comment type="caution">
    <text evidence="3">The sequence shown here is derived from an EMBL/GenBank/DDBJ whole genome shotgun (WGS) entry which is preliminary data.</text>
</comment>
<feature type="domain" description="Myb-like" evidence="1">
    <location>
        <begin position="99"/>
        <end position="151"/>
    </location>
</feature>
<gene>
    <name evidence="3" type="ORF">IWW39_000900</name>
</gene>